<dbReference type="RefSeq" id="WP_146949542.1">
    <property type="nucleotide sequence ID" value="NZ_VOQF01000008.1"/>
</dbReference>
<name>A0A5C6VXL7_9BACI</name>
<gene>
    <name evidence="2" type="ORF">FS935_15370</name>
</gene>
<dbReference type="InterPro" id="IPR009057">
    <property type="entry name" value="Homeodomain-like_sf"/>
</dbReference>
<evidence type="ECO:0000313" key="3">
    <source>
        <dbReference type="Proteomes" id="UP000321363"/>
    </source>
</evidence>
<dbReference type="InterPro" id="IPR042070">
    <property type="entry name" value="PucR_C-HTH_sf"/>
</dbReference>
<dbReference type="Pfam" id="PF13556">
    <property type="entry name" value="HTH_30"/>
    <property type="match status" value="1"/>
</dbReference>
<dbReference type="Gene3D" id="1.10.10.2840">
    <property type="entry name" value="PucR C-terminal helix-turn-helix domain"/>
    <property type="match status" value="1"/>
</dbReference>
<organism evidence="2 3">
    <name type="scientific">Metabacillus litoralis</name>
    <dbReference type="NCBI Taxonomy" id="152268"/>
    <lineage>
        <taxon>Bacteria</taxon>
        <taxon>Bacillati</taxon>
        <taxon>Bacillota</taxon>
        <taxon>Bacilli</taxon>
        <taxon>Bacillales</taxon>
        <taxon>Bacillaceae</taxon>
        <taxon>Metabacillus</taxon>
    </lineage>
</organism>
<dbReference type="EMBL" id="VOQF01000008">
    <property type="protein sequence ID" value="TXC89744.1"/>
    <property type="molecule type" value="Genomic_DNA"/>
</dbReference>
<comment type="caution">
    <text evidence="2">The sequence shown here is derived from an EMBL/GenBank/DDBJ whole genome shotgun (WGS) entry which is preliminary data.</text>
</comment>
<protein>
    <recommendedName>
        <fullName evidence="1">PucR C-terminal helix-turn-helix domain-containing protein</fullName>
    </recommendedName>
</protein>
<keyword evidence="3" id="KW-1185">Reference proteome</keyword>
<feature type="domain" description="PucR C-terminal helix-turn-helix" evidence="1">
    <location>
        <begin position="236"/>
        <end position="292"/>
    </location>
</feature>
<dbReference type="PANTHER" id="PTHR33744:SF15">
    <property type="entry name" value="CARBOHYDRATE DIACID REGULATOR"/>
    <property type="match status" value="1"/>
</dbReference>
<proteinExistence type="predicted"/>
<evidence type="ECO:0000259" key="1">
    <source>
        <dbReference type="Pfam" id="PF13556"/>
    </source>
</evidence>
<dbReference type="SUPFAM" id="SSF46689">
    <property type="entry name" value="Homeodomain-like"/>
    <property type="match status" value="1"/>
</dbReference>
<dbReference type="AlphaFoldDB" id="A0A5C6VXL7"/>
<dbReference type="Proteomes" id="UP000321363">
    <property type="component" value="Unassembled WGS sequence"/>
</dbReference>
<dbReference type="OrthoDB" id="9792148at2"/>
<reference evidence="2 3" key="1">
    <citation type="journal article" date="2005" name="Int. J. Syst. Evol. Microbiol.">
        <title>Bacillus litoralis sp. nov., isolated from a tidal flat of the Yellow Sea in Korea.</title>
        <authorList>
            <person name="Yoon J.H."/>
            <person name="Oh T.K."/>
        </authorList>
    </citation>
    <scope>NUCLEOTIDE SEQUENCE [LARGE SCALE GENOMIC DNA]</scope>
    <source>
        <strain evidence="2 3">SW-211</strain>
    </source>
</reference>
<dbReference type="PANTHER" id="PTHR33744">
    <property type="entry name" value="CARBOHYDRATE DIACID REGULATOR"/>
    <property type="match status" value="1"/>
</dbReference>
<evidence type="ECO:0000313" key="2">
    <source>
        <dbReference type="EMBL" id="TXC89744.1"/>
    </source>
</evidence>
<sequence>MLERLMQHYKHAMTTSYSPNDSTYEWFQTELGQTFGILKSSLSETEKELLVTLFHQIQKTNEGNFSVSQQKWYDFLFSEKPIDTPPLAAEQSNVRFYYFYLTKPIDDKQSFEEAVQGILNSDLILWLNSSQGIIIEEKPTAILEMDSLKNLSDTLTSDFYVEPFLYIGQLQKNDSYLREKFKQEQNCFQTVHHTSNRERVISFYEALPLLVLKSPSKISGNLLSNHLVEALEDNELIHTIEAFLQSNLNASSTAKRLFIHRNSLQYRLEKLLEKTGIDIRIFSNAAFIFLAIMVARLENK</sequence>
<dbReference type="InterPro" id="IPR025736">
    <property type="entry name" value="PucR_C-HTH_dom"/>
</dbReference>
<accession>A0A5C6VXL7</accession>
<dbReference type="InterPro" id="IPR051448">
    <property type="entry name" value="CdaR-like_regulators"/>
</dbReference>